<keyword evidence="3" id="KW-1185">Reference proteome</keyword>
<dbReference type="Proteomes" id="UP001627154">
    <property type="component" value="Unassembled WGS sequence"/>
</dbReference>
<feature type="compositionally biased region" description="Acidic residues" evidence="1">
    <location>
        <begin position="61"/>
        <end position="72"/>
    </location>
</feature>
<dbReference type="EMBL" id="JBJJXI010000003">
    <property type="protein sequence ID" value="KAL3407651.1"/>
    <property type="molecule type" value="Genomic_DNA"/>
</dbReference>
<accession>A0ABD2XSS8</accession>
<reference evidence="2 3" key="1">
    <citation type="journal article" date="2024" name="bioRxiv">
        <title>A reference genome for Trichogramma kaykai: A tiny desert-dwelling parasitoid wasp with competing sex-ratio distorters.</title>
        <authorList>
            <person name="Culotta J."/>
            <person name="Lindsey A.R."/>
        </authorList>
    </citation>
    <scope>NUCLEOTIDE SEQUENCE [LARGE SCALE GENOMIC DNA]</scope>
    <source>
        <strain evidence="2 3">KSX58</strain>
    </source>
</reference>
<proteinExistence type="predicted"/>
<dbReference type="AlphaFoldDB" id="A0ABD2XSS8"/>
<name>A0ABD2XSS8_9HYME</name>
<gene>
    <name evidence="2" type="ORF">TKK_000326</name>
</gene>
<feature type="region of interest" description="Disordered" evidence="1">
    <location>
        <begin position="42"/>
        <end position="75"/>
    </location>
</feature>
<organism evidence="2 3">
    <name type="scientific">Trichogramma kaykai</name>
    <dbReference type="NCBI Taxonomy" id="54128"/>
    <lineage>
        <taxon>Eukaryota</taxon>
        <taxon>Metazoa</taxon>
        <taxon>Ecdysozoa</taxon>
        <taxon>Arthropoda</taxon>
        <taxon>Hexapoda</taxon>
        <taxon>Insecta</taxon>
        <taxon>Pterygota</taxon>
        <taxon>Neoptera</taxon>
        <taxon>Endopterygota</taxon>
        <taxon>Hymenoptera</taxon>
        <taxon>Apocrita</taxon>
        <taxon>Proctotrupomorpha</taxon>
        <taxon>Chalcidoidea</taxon>
        <taxon>Trichogrammatidae</taxon>
        <taxon>Trichogramma</taxon>
    </lineage>
</organism>
<protein>
    <submittedName>
        <fullName evidence="2">Uncharacterized protein</fullName>
    </submittedName>
</protein>
<sequence>MDYIIDLQGYICPESGFLPKEIGIVSLMRHSASSWVIAPPHHYHTENAQGDDITSEASAVDNEDGDDDDDGEYNIGANNIYSHFTNKRTNVALNTASNRQ</sequence>
<evidence type="ECO:0000256" key="1">
    <source>
        <dbReference type="SAM" id="MobiDB-lite"/>
    </source>
</evidence>
<evidence type="ECO:0000313" key="2">
    <source>
        <dbReference type="EMBL" id="KAL3407651.1"/>
    </source>
</evidence>
<comment type="caution">
    <text evidence="2">The sequence shown here is derived from an EMBL/GenBank/DDBJ whole genome shotgun (WGS) entry which is preliminary data.</text>
</comment>
<evidence type="ECO:0000313" key="3">
    <source>
        <dbReference type="Proteomes" id="UP001627154"/>
    </source>
</evidence>